<dbReference type="InterPro" id="IPR004360">
    <property type="entry name" value="Glyas_Fos-R_dOase_dom"/>
</dbReference>
<dbReference type="EMBL" id="JAUSVR010000015">
    <property type="protein sequence ID" value="MDQ0512683.1"/>
    <property type="molecule type" value="Genomic_DNA"/>
</dbReference>
<gene>
    <name evidence="2" type="ORF">QOZ99_003595</name>
</gene>
<reference evidence="2 3" key="1">
    <citation type="submission" date="2023-07" db="EMBL/GenBank/DDBJ databases">
        <title>Genomic Encyclopedia of Type Strains, Phase IV (KMG-IV): sequencing the most valuable type-strain genomes for metagenomic binning, comparative biology and taxonomic classification.</title>
        <authorList>
            <person name="Goeker M."/>
        </authorList>
    </citation>
    <scope>NUCLEOTIDE SEQUENCE [LARGE SCALE GENOMIC DNA]</scope>
    <source>
        <strain evidence="2 3">DSM 15561</strain>
    </source>
</reference>
<evidence type="ECO:0000313" key="2">
    <source>
        <dbReference type="EMBL" id="MDQ0512683.1"/>
    </source>
</evidence>
<sequence>MGDPVPGDLVPFIRYADPRRAIAWLQRAFGFAAQMVIDDGAGGVAHAELVLGSSAIMIGGCKDDILRMRTPAAAGGVTQGVYIVVADADFLWRKALDADAEVVMELYETPYGSREFAVRDPEGHLWSIGTYRAGSYVGG</sequence>
<protein>
    <submittedName>
        <fullName evidence="2">Glyoxalase superfamily protein PhnB</fullName>
    </submittedName>
</protein>
<evidence type="ECO:0000259" key="1">
    <source>
        <dbReference type="PROSITE" id="PS51819"/>
    </source>
</evidence>
<dbReference type="PANTHER" id="PTHR34109:SF1">
    <property type="entry name" value="VOC DOMAIN-CONTAINING PROTEIN"/>
    <property type="match status" value="1"/>
</dbReference>
<comment type="caution">
    <text evidence="2">The sequence shown here is derived from an EMBL/GenBank/DDBJ whole genome shotgun (WGS) entry which is preliminary data.</text>
</comment>
<proteinExistence type="predicted"/>
<name>A0ABU0LVQ5_9HYPH</name>
<dbReference type="Pfam" id="PF00903">
    <property type="entry name" value="Glyoxalase"/>
    <property type="match status" value="1"/>
</dbReference>
<organism evidence="2 3">
    <name type="scientific">Ancylobacter amanitiformis</name>
    <dbReference type="NCBI Taxonomy" id="217069"/>
    <lineage>
        <taxon>Bacteria</taxon>
        <taxon>Pseudomonadati</taxon>
        <taxon>Pseudomonadota</taxon>
        <taxon>Alphaproteobacteria</taxon>
        <taxon>Hyphomicrobiales</taxon>
        <taxon>Xanthobacteraceae</taxon>
        <taxon>Ancylobacter</taxon>
    </lineage>
</organism>
<dbReference type="Proteomes" id="UP001235094">
    <property type="component" value="Unassembled WGS sequence"/>
</dbReference>
<keyword evidence="3" id="KW-1185">Reference proteome</keyword>
<evidence type="ECO:0000313" key="3">
    <source>
        <dbReference type="Proteomes" id="UP001235094"/>
    </source>
</evidence>
<accession>A0ABU0LVQ5</accession>
<dbReference type="InterPro" id="IPR029068">
    <property type="entry name" value="Glyas_Bleomycin-R_OHBP_Dase"/>
</dbReference>
<dbReference type="Gene3D" id="3.30.720.120">
    <property type="match status" value="1"/>
</dbReference>
<dbReference type="PROSITE" id="PS51819">
    <property type="entry name" value="VOC"/>
    <property type="match status" value="1"/>
</dbReference>
<dbReference type="PANTHER" id="PTHR34109">
    <property type="entry name" value="BNAUNNG04460D PROTEIN-RELATED"/>
    <property type="match status" value="1"/>
</dbReference>
<feature type="domain" description="VOC" evidence="1">
    <location>
        <begin position="6"/>
        <end position="131"/>
    </location>
</feature>
<dbReference type="RefSeq" id="WP_306891359.1">
    <property type="nucleotide sequence ID" value="NZ_JAUSVR010000015.1"/>
</dbReference>
<dbReference type="Gene3D" id="3.30.720.110">
    <property type="match status" value="1"/>
</dbReference>
<dbReference type="SUPFAM" id="SSF54593">
    <property type="entry name" value="Glyoxalase/Bleomycin resistance protein/Dihydroxybiphenyl dioxygenase"/>
    <property type="match status" value="1"/>
</dbReference>
<dbReference type="InterPro" id="IPR037523">
    <property type="entry name" value="VOC_core"/>
</dbReference>